<dbReference type="Proteomes" id="UP000053413">
    <property type="component" value="Unassembled WGS sequence"/>
</dbReference>
<dbReference type="GO" id="GO:0016787">
    <property type="term" value="F:hydrolase activity"/>
    <property type="evidence" value="ECO:0007669"/>
    <property type="project" value="UniProtKB-KW"/>
</dbReference>
<accession>A0A0X3X7L4</accession>
<proteinExistence type="predicted"/>
<feature type="domain" description="Beta-lactamase-related" evidence="2">
    <location>
        <begin position="50"/>
        <end position="378"/>
    </location>
</feature>
<dbReference type="RefSeq" id="WP_059142943.1">
    <property type="nucleotide sequence ID" value="NZ_LLZJ01000073.1"/>
</dbReference>
<dbReference type="EMBL" id="LLZJ01000073">
    <property type="protein sequence ID" value="KUL64952.1"/>
    <property type="molecule type" value="Genomic_DNA"/>
</dbReference>
<keyword evidence="1" id="KW-0732">Signal</keyword>
<protein>
    <submittedName>
        <fullName evidence="3">Peptide hydrolase</fullName>
    </submittedName>
</protein>
<dbReference type="Gene3D" id="3.40.710.10">
    <property type="entry name" value="DD-peptidase/beta-lactamase superfamily"/>
    <property type="match status" value="1"/>
</dbReference>
<reference evidence="4" key="1">
    <citation type="submission" date="2015-10" db="EMBL/GenBank/DDBJ databases">
        <authorList>
            <person name="Ju K.-S."/>
            <person name="Doroghazi J.R."/>
            <person name="Metcalf W.W."/>
        </authorList>
    </citation>
    <scope>NUCLEOTIDE SEQUENCE [LARGE SCALE GENOMIC DNA]</scope>
    <source>
        <strain evidence="4">NRRL F-8817</strain>
    </source>
</reference>
<dbReference type="PANTHER" id="PTHR46825">
    <property type="entry name" value="D-ALANYL-D-ALANINE-CARBOXYPEPTIDASE/ENDOPEPTIDASE AMPH"/>
    <property type="match status" value="1"/>
</dbReference>
<organism evidence="3 4">
    <name type="scientific">Streptomyces violaceusniger</name>
    <dbReference type="NCBI Taxonomy" id="68280"/>
    <lineage>
        <taxon>Bacteria</taxon>
        <taxon>Bacillati</taxon>
        <taxon>Actinomycetota</taxon>
        <taxon>Actinomycetes</taxon>
        <taxon>Kitasatosporales</taxon>
        <taxon>Streptomycetaceae</taxon>
        <taxon>Streptomyces</taxon>
        <taxon>Streptomyces violaceusniger group</taxon>
    </lineage>
</organism>
<evidence type="ECO:0000256" key="1">
    <source>
        <dbReference type="SAM" id="SignalP"/>
    </source>
</evidence>
<name>A0A0X3X7L4_STRVO</name>
<sequence length="402" mass="43453">MSPTLRKHLALALGVAMLFATEVATAVAQPAGPSPAERLRQDTEAIHALGVSGVQARVVAPDGRHSVATSGTADLNTGRPVSPDGYFRMASTSKTLVATVVLQLEAEGRLSLDDTVEHWLPGVVRGNGNDGSRITVRQLLQHTSGIHDDLPGYTTPEEYYQQRHDVYEPERLVARAMVHAPDFPPGEGWAYSNTGYVLLDMVVKRATGHPAHQEIEDRILRPLGLDRTRWLGTSPTLPRPHARAYQLFGPGSRVDVTDQIPVDHENLSWVTTTRDENDFLRALLAGRLLPTRLLAEMKRTVPVNAEVQRLWPGGRYGLGLVERPLSCGGTYWSHEGGDGGYITLNGVTDDGRRSAAVSMSEARGDTPEHILDQENAASALIDHALCAGGHRGGAGELPLPGE</sequence>
<evidence type="ECO:0000259" key="2">
    <source>
        <dbReference type="Pfam" id="PF00144"/>
    </source>
</evidence>
<dbReference type="InterPro" id="IPR050491">
    <property type="entry name" value="AmpC-like"/>
</dbReference>
<keyword evidence="3" id="KW-0378">Hydrolase</keyword>
<feature type="signal peptide" evidence="1">
    <location>
        <begin position="1"/>
        <end position="28"/>
    </location>
</feature>
<feature type="chain" id="PRO_5007057766" evidence="1">
    <location>
        <begin position="29"/>
        <end position="402"/>
    </location>
</feature>
<dbReference type="PANTHER" id="PTHR46825:SF7">
    <property type="entry name" value="D-ALANYL-D-ALANINE CARBOXYPEPTIDASE"/>
    <property type="match status" value="1"/>
</dbReference>
<evidence type="ECO:0000313" key="4">
    <source>
        <dbReference type="Proteomes" id="UP000053413"/>
    </source>
</evidence>
<gene>
    <name evidence="3" type="ORF">ADL28_07560</name>
</gene>
<comment type="caution">
    <text evidence="3">The sequence shown here is derived from an EMBL/GenBank/DDBJ whole genome shotgun (WGS) entry which is preliminary data.</text>
</comment>
<dbReference type="AlphaFoldDB" id="A0A0X3X7L4"/>
<dbReference type="InterPro" id="IPR012338">
    <property type="entry name" value="Beta-lactam/transpept-like"/>
</dbReference>
<dbReference type="InterPro" id="IPR001466">
    <property type="entry name" value="Beta-lactam-related"/>
</dbReference>
<dbReference type="Pfam" id="PF00144">
    <property type="entry name" value="Beta-lactamase"/>
    <property type="match status" value="1"/>
</dbReference>
<evidence type="ECO:0000313" key="3">
    <source>
        <dbReference type="EMBL" id="KUL64952.1"/>
    </source>
</evidence>
<dbReference type="SUPFAM" id="SSF56601">
    <property type="entry name" value="beta-lactamase/transpeptidase-like"/>
    <property type="match status" value="1"/>
</dbReference>